<keyword evidence="1" id="KW-0378">Hydrolase</keyword>
<dbReference type="PANTHER" id="PTHR43798:SF31">
    <property type="entry name" value="AB HYDROLASE SUPERFAMILY PROTEIN YCLE"/>
    <property type="match status" value="1"/>
</dbReference>
<dbReference type="InterPro" id="IPR000073">
    <property type="entry name" value="AB_hydrolase_1"/>
</dbReference>
<sequence>MSVRTSVLETSHAKIAVRESGGKGTPILFVHGNSSSGAVFRNQFESEIGTTYRMISFDLPGHGDSSDAVDPDRSYSMEGYADCMVEALGLLGIEHAVVFGWSLGGHIGLEMIKRYPGMLGLMITGTPPVAPEEVSLGFRTSPHMGLAGKQDFTEEDVGHYAHATCGEPFEPFLLDTVRRTDGRARRLMFEKFSAGTGDNQREIVAGPTPPIAVVNGIDEPFVEVDFVANVRFGNLWQGKTHTIANSGHAPFWDKPAEFDEYLLRFIRDVAA</sequence>
<accession>A0A285UX19</accession>
<dbReference type="InterPro" id="IPR029058">
    <property type="entry name" value="AB_hydrolase_fold"/>
</dbReference>
<protein>
    <submittedName>
        <fullName evidence="3">Pimeloyl-ACP methyl ester carboxylesterase</fullName>
    </submittedName>
</protein>
<dbReference type="OrthoDB" id="9804723at2"/>
<evidence type="ECO:0000313" key="3">
    <source>
        <dbReference type="EMBL" id="SOC46369.1"/>
    </source>
</evidence>
<dbReference type="PANTHER" id="PTHR43798">
    <property type="entry name" value="MONOACYLGLYCEROL LIPASE"/>
    <property type="match status" value="1"/>
</dbReference>
<dbReference type="SUPFAM" id="SSF53474">
    <property type="entry name" value="alpha/beta-Hydrolases"/>
    <property type="match status" value="1"/>
</dbReference>
<dbReference type="Pfam" id="PF12697">
    <property type="entry name" value="Abhydrolase_6"/>
    <property type="match status" value="1"/>
</dbReference>
<dbReference type="GO" id="GO:0016020">
    <property type="term" value="C:membrane"/>
    <property type="evidence" value="ECO:0007669"/>
    <property type="project" value="TreeGrafter"/>
</dbReference>
<dbReference type="PRINTS" id="PR00111">
    <property type="entry name" value="ABHYDROLASE"/>
</dbReference>
<dbReference type="RefSeq" id="WP_097142668.1">
    <property type="nucleotide sequence ID" value="NZ_OBQD01000022.1"/>
</dbReference>
<evidence type="ECO:0000256" key="1">
    <source>
        <dbReference type="ARBA" id="ARBA00022801"/>
    </source>
</evidence>
<dbReference type="EMBL" id="OBQD01000022">
    <property type="protein sequence ID" value="SOC46369.1"/>
    <property type="molecule type" value="Genomic_DNA"/>
</dbReference>
<evidence type="ECO:0000313" key="4">
    <source>
        <dbReference type="Proteomes" id="UP000219167"/>
    </source>
</evidence>
<proteinExistence type="predicted"/>
<organism evidence="3 4">
    <name type="scientific">Rhizobium subbaraonis</name>
    <dbReference type="NCBI Taxonomy" id="908946"/>
    <lineage>
        <taxon>Bacteria</taxon>
        <taxon>Pseudomonadati</taxon>
        <taxon>Pseudomonadota</taxon>
        <taxon>Alphaproteobacteria</taxon>
        <taxon>Hyphomicrobiales</taxon>
        <taxon>Rhizobiaceae</taxon>
        <taxon>Rhizobium/Agrobacterium group</taxon>
        <taxon>Rhizobium</taxon>
    </lineage>
</organism>
<dbReference type="AlphaFoldDB" id="A0A285UX19"/>
<dbReference type="InterPro" id="IPR050266">
    <property type="entry name" value="AB_hydrolase_sf"/>
</dbReference>
<dbReference type="Gene3D" id="3.40.50.1820">
    <property type="entry name" value="alpha/beta hydrolase"/>
    <property type="match status" value="1"/>
</dbReference>
<dbReference type="Proteomes" id="UP000219167">
    <property type="component" value="Unassembled WGS sequence"/>
</dbReference>
<keyword evidence="4" id="KW-1185">Reference proteome</keyword>
<feature type="domain" description="AB hydrolase-1" evidence="2">
    <location>
        <begin position="27"/>
        <end position="258"/>
    </location>
</feature>
<dbReference type="GO" id="GO:0016787">
    <property type="term" value="F:hydrolase activity"/>
    <property type="evidence" value="ECO:0007669"/>
    <property type="project" value="UniProtKB-KW"/>
</dbReference>
<gene>
    <name evidence="3" type="ORF">SAMN05892877_12232</name>
</gene>
<reference evidence="3 4" key="1">
    <citation type="submission" date="2017-08" db="EMBL/GenBank/DDBJ databases">
        <authorList>
            <person name="de Groot N.N."/>
        </authorList>
    </citation>
    <scope>NUCLEOTIDE SEQUENCE [LARGE SCALE GENOMIC DNA]</scope>
    <source>
        <strain evidence="3 4">JC85</strain>
    </source>
</reference>
<evidence type="ECO:0000259" key="2">
    <source>
        <dbReference type="Pfam" id="PF12697"/>
    </source>
</evidence>
<name>A0A285UX19_9HYPH</name>